<reference evidence="2" key="2">
    <citation type="journal article" date="2015" name="Data Brief">
        <title>Shoot transcriptome of the giant reed, Arundo donax.</title>
        <authorList>
            <person name="Barrero R.A."/>
            <person name="Guerrero F.D."/>
            <person name="Moolhuijzen P."/>
            <person name="Goolsby J.A."/>
            <person name="Tidwell J."/>
            <person name="Bellgard S.E."/>
            <person name="Bellgard M.I."/>
        </authorList>
    </citation>
    <scope>NUCLEOTIDE SEQUENCE</scope>
    <source>
        <tissue evidence="2">Shoot tissue taken approximately 20 cm above the soil surface</tissue>
    </source>
</reference>
<dbReference type="InterPro" id="IPR056924">
    <property type="entry name" value="SH3_Tf2-1"/>
</dbReference>
<organism evidence="2">
    <name type="scientific">Arundo donax</name>
    <name type="common">Giant reed</name>
    <name type="synonym">Donax arundinaceus</name>
    <dbReference type="NCBI Taxonomy" id="35708"/>
    <lineage>
        <taxon>Eukaryota</taxon>
        <taxon>Viridiplantae</taxon>
        <taxon>Streptophyta</taxon>
        <taxon>Embryophyta</taxon>
        <taxon>Tracheophyta</taxon>
        <taxon>Spermatophyta</taxon>
        <taxon>Magnoliopsida</taxon>
        <taxon>Liliopsida</taxon>
        <taxon>Poales</taxon>
        <taxon>Poaceae</taxon>
        <taxon>PACMAD clade</taxon>
        <taxon>Arundinoideae</taxon>
        <taxon>Arundineae</taxon>
        <taxon>Arundo</taxon>
    </lineage>
</organism>
<evidence type="ECO:0000313" key="2">
    <source>
        <dbReference type="EMBL" id="JAD59473.1"/>
    </source>
</evidence>
<dbReference type="PANTHER" id="PTHR46148">
    <property type="entry name" value="CHROMO DOMAIN-CONTAINING PROTEIN"/>
    <property type="match status" value="1"/>
</dbReference>
<dbReference type="AlphaFoldDB" id="A0A0A9BBB6"/>
<evidence type="ECO:0000259" key="1">
    <source>
        <dbReference type="Pfam" id="PF24626"/>
    </source>
</evidence>
<accession>A0A0A9BBB6</accession>
<dbReference type="Pfam" id="PF24626">
    <property type="entry name" value="SH3_Tf2-1"/>
    <property type="match status" value="1"/>
</dbReference>
<sequence>MGLASSPAQADGFNGRRNQRKAVSQVFFGPYQIIQRVGEVAYQLQLPAGTRLHDVFHVRLLKPFKGEPPVTTSSTSSSPLPRLSSSFRGLAYSFGQGQLQVLVQWKDCSPADASWVSVEDFKSLCPDFQLTDKLLAQMGRDVMIGIPYVRKKKDKKILAKG</sequence>
<name>A0A0A9BBB6_ARUDO</name>
<protein>
    <recommendedName>
        <fullName evidence="1">Tf2-1-like SH3-like domain-containing protein</fullName>
    </recommendedName>
</protein>
<proteinExistence type="predicted"/>
<dbReference type="PANTHER" id="PTHR46148:SF52">
    <property type="entry name" value="OS04G0603800 PROTEIN"/>
    <property type="match status" value="1"/>
</dbReference>
<reference evidence="2" key="1">
    <citation type="submission" date="2014-09" db="EMBL/GenBank/DDBJ databases">
        <authorList>
            <person name="Magalhaes I.L.F."/>
            <person name="Oliveira U."/>
            <person name="Santos F.R."/>
            <person name="Vidigal T.H.D.A."/>
            <person name="Brescovit A.D."/>
            <person name="Santos A.J."/>
        </authorList>
    </citation>
    <scope>NUCLEOTIDE SEQUENCE</scope>
    <source>
        <tissue evidence="2">Shoot tissue taken approximately 20 cm above the soil surface</tissue>
    </source>
</reference>
<feature type="domain" description="Tf2-1-like SH3-like" evidence="1">
    <location>
        <begin position="18"/>
        <end position="64"/>
    </location>
</feature>
<dbReference type="SUPFAM" id="SSF54160">
    <property type="entry name" value="Chromo domain-like"/>
    <property type="match status" value="1"/>
</dbReference>
<dbReference type="InterPro" id="IPR016197">
    <property type="entry name" value="Chromo-like_dom_sf"/>
</dbReference>
<dbReference type="EMBL" id="GBRH01238422">
    <property type="protein sequence ID" value="JAD59473.1"/>
    <property type="molecule type" value="Transcribed_RNA"/>
</dbReference>